<evidence type="ECO:0000313" key="4">
    <source>
        <dbReference type="EMBL" id="GAB77152.1"/>
    </source>
</evidence>
<dbReference type="PANTHER" id="PTHR48081:SF8">
    <property type="entry name" value="ALPHA_BETA HYDROLASE FOLD-3 DOMAIN-CONTAINING PROTEIN-RELATED"/>
    <property type="match status" value="1"/>
</dbReference>
<dbReference type="InterPro" id="IPR013094">
    <property type="entry name" value="AB_hydrolase_3"/>
</dbReference>
<dbReference type="STRING" id="100225.SAMN05421595_0967"/>
<name>K6W5Q3_9MICO</name>
<dbReference type="EMBL" id="BAGZ01000005">
    <property type="protein sequence ID" value="GAB77152.1"/>
    <property type="molecule type" value="Genomic_DNA"/>
</dbReference>
<evidence type="ECO:0000259" key="3">
    <source>
        <dbReference type="Pfam" id="PF07859"/>
    </source>
</evidence>
<dbReference type="Proteomes" id="UP000008495">
    <property type="component" value="Unassembled WGS sequence"/>
</dbReference>
<proteinExistence type="inferred from homology"/>
<dbReference type="InterPro" id="IPR050300">
    <property type="entry name" value="GDXG_lipolytic_enzyme"/>
</dbReference>
<comment type="similarity">
    <text evidence="1">Belongs to the 'GDXG' lipolytic enzyme family.</text>
</comment>
<accession>K6W5Q3</accession>
<feature type="domain" description="Alpha/beta hydrolase fold-3" evidence="3">
    <location>
        <begin position="102"/>
        <end position="315"/>
    </location>
</feature>
<dbReference type="AlphaFoldDB" id="K6W5Q3"/>
<dbReference type="SUPFAM" id="SSF53474">
    <property type="entry name" value="alpha/beta-Hydrolases"/>
    <property type="match status" value="1"/>
</dbReference>
<dbReference type="GO" id="GO:0016787">
    <property type="term" value="F:hydrolase activity"/>
    <property type="evidence" value="ECO:0007669"/>
    <property type="project" value="UniProtKB-KW"/>
</dbReference>
<dbReference type="InterPro" id="IPR029058">
    <property type="entry name" value="AB_hydrolase_fold"/>
</dbReference>
<reference evidence="4 5" key="1">
    <citation type="submission" date="2012-08" db="EMBL/GenBank/DDBJ databases">
        <title>Whole genome shotgun sequence of Austwickia chelonae NBRC 105200.</title>
        <authorList>
            <person name="Yoshida I."/>
            <person name="Hosoyama A."/>
            <person name="Tsuchikane K."/>
            <person name="Katsumata H."/>
            <person name="Ando Y."/>
            <person name="Ohji S."/>
            <person name="Hamada M."/>
            <person name="Tamura T."/>
            <person name="Yamazoe A."/>
            <person name="Yamazaki S."/>
            <person name="Fujita N."/>
        </authorList>
    </citation>
    <scope>NUCLEOTIDE SEQUENCE [LARGE SCALE GENOMIC DNA]</scope>
    <source>
        <strain evidence="4 5">NBRC 105200</strain>
    </source>
</reference>
<sequence length="340" mass="36275">MVLSVDWECSGGRLPWRVRAVDLISRWWGPPVSAMDVAGIVSAREQAVPPGWPWSWVTGSVPSSVEVVDGCAEDARGRRVGVRMYRPGLRGGPVRSELLPVVVYVHGGGWVLGSVAAYDPLAGYLAEALGALVVSVDYRLAPQCPAPAAALDCRTVVQWVWEQAGELGVDPDRIGVCGDSAGGNLAAVLAQELRDEAEAGVDGPRLRHQALIYPAVDAERLTPSKMARARGPILLREDLDTYLSHYLGVSEDALSAHDPRISPALGRLEGLPPTLVQTAQFDPLRDEGESYAAAMARAGVPVVCTRYRGAVHGFANFPGAVSGGFSHRVELVREIGRHLG</sequence>
<keyword evidence="2" id="KW-0378">Hydrolase</keyword>
<dbReference type="Pfam" id="PF07859">
    <property type="entry name" value="Abhydrolase_3"/>
    <property type="match status" value="1"/>
</dbReference>
<evidence type="ECO:0000256" key="1">
    <source>
        <dbReference type="ARBA" id="ARBA00010515"/>
    </source>
</evidence>
<evidence type="ECO:0000313" key="5">
    <source>
        <dbReference type="Proteomes" id="UP000008495"/>
    </source>
</evidence>
<keyword evidence="5" id="KW-1185">Reference proteome</keyword>
<organism evidence="4 5">
    <name type="scientific">Austwickia chelonae NBRC 105200</name>
    <dbReference type="NCBI Taxonomy" id="1184607"/>
    <lineage>
        <taxon>Bacteria</taxon>
        <taxon>Bacillati</taxon>
        <taxon>Actinomycetota</taxon>
        <taxon>Actinomycetes</taxon>
        <taxon>Micrococcales</taxon>
        <taxon>Dermatophilaceae</taxon>
        <taxon>Austwickia</taxon>
    </lineage>
</organism>
<gene>
    <name evidence="4" type="ORF">AUCHE_05_00570</name>
</gene>
<dbReference type="PROSITE" id="PS01173">
    <property type="entry name" value="LIPASE_GDXG_HIS"/>
    <property type="match status" value="1"/>
</dbReference>
<dbReference type="Gene3D" id="3.40.50.1820">
    <property type="entry name" value="alpha/beta hydrolase"/>
    <property type="match status" value="1"/>
</dbReference>
<protein>
    <recommendedName>
        <fullName evidence="3">Alpha/beta hydrolase fold-3 domain-containing protein</fullName>
    </recommendedName>
</protein>
<dbReference type="eggNOG" id="COG0657">
    <property type="taxonomic scope" value="Bacteria"/>
</dbReference>
<dbReference type="PANTHER" id="PTHR48081">
    <property type="entry name" value="AB HYDROLASE SUPERFAMILY PROTEIN C4A8.06C"/>
    <property type="match status" value="1"/>
</dbReference>
<evidence type="ECO:0000256" key="2">
    <source>
        <dbReference type="ARBA" id="ARBA00022801"/>
    </source>
</evidence>
<dbReference type="InterPro" id="IPR002168">
    <property type="entry name" value="Lipase_GDXG_HIS_AS"/>
</dbReference>
<comment type="caution">
    <text evidence="4">The sequence shown here is derived from an EMBL/GenBank/DDBJ whole genome shotgun (WGS) entry which is preliminary data.</text>
</comment>